<dbReference type="AlphaFoldDB" id="A0A8K0NXD3"/>
<evidence type="ECO:0000256" key="1">
    <source>
        <dbReference type="SAM" id="MobiDB-lite"/>
    </source>
</evidence>
<reference evidence="2" key="2">
    <citation type="submission" date="2017-10" db="EMBL/GenBank/DDBJ databases">
        <title>Ladona fulva Genome sequencing and assembly.</title>
        <authorList>
            <person name="Murali S."/>
            <person name="Richards S."/>
            <person name="Bandaranaike D."/>
            <person name="Bellair M."/>
            <person name="Blankenburg K."/>
            <person name="Chao H."/>
            <person name="Dinh H."/>
            <person name="Doddapaneni H."/>
            <person name="Dugan-Rocha S."/>
            <person name="Elkadiri S."/>
            <person name="Gnanaolivu R."/>
            <person name="Hernandez B."/>
            <person name="Skinner E."/>
            <person name="Javaid M."/>
            <person name="Lee S."/>
            <person name="Li M."/>
            <person name="Ming W."/>
            <person name="Munidasa M."/>
            <person name="Muniz J."/>
            <person name="Nguyen L."/>
            <person name="Hughes D."/>
            <person name="Osuji N."/>
            <person name="Pu L.-L."/>
            <person name="Puazo M."/>
            <person name="Qu C."/>
            <person name="Quiroz J."/>
            <person name="Raj R."/>
            <person name="Weissenberger G."/>
            <person name="Xin Y."/>
            <person name="Zou X."/>
            <person name="Han Y."/>
            <person name="Worley K."/>
            <person name="Muzny D."/>
            <person name="Gibbs R."/>
        </authorList>
    </citation>
    <scope>NUCLEOTIDE SEQUENCE</scope>
    <source>
        <strain evidence="2">Sampled in the wild</strain>
    </source>
</reference>
<evidence type="ECO:0000313" key="2">
    <source>
        <dbReference type="EMBL" id="KAG8227960.1"/>
    </source>
</evidence>
<evidence type="ECO:0000313" key="3">
    <source>
        <dbReference type="Proteomes" id="UP000792457"/>
    </source>
</evidence>
<proteinExistence type="predicted"/>
<dbReference type="Proteomes" id="UP000792457">
    <property type="component" value="Unassembled WGS sequence"/>
</dbReference>
<feature type="region of interest" description="Disordered" evidence="1">
    <location>
        <begin position="23"/>
        <end position="48"/>
    </location>
</feature>
<protein>
    <submittedName>
        <fullName evidence="2">Uncharacterized protein</fullName>
    </submittedName>
</protein>
<comment type="caution">
    <text evidence="2">The sequence shown here is derived from an EMBL/GenBank/DDBJ whole genome shotgun (WGS) entry which is preliminary data.</text>
</comment>
<dbReference type="EMBL" id="KZ308352">
    <property type="protein sequence ID" value="KAG8227960.1"/>
    <property type="molecule type" value="Genomic_DNA"/>
</dbReference>
<organism evidence="2 3">
    <name type="scientific">Ladona fulva</name>
    <name type="common">Scarce chaser dragonfly</name>
    <name type="synonym">Libellula fulva</name>
    <dbReference type="NCBI Taxonomy" id="123851"/>
    <lineage>
        <taxon>Eukaryota</taxon>
        <taxon>Metazoa</taxon>
        <taxon>Ecdysozoa</taxon>
        <taxon>Arthropoda</taxon>
        <taxon>Hexapoda</taxon>
        <taxon>Insecta</taxon>
        <taxon>Pterygota</taxon>
        <taxon>Palaeoptera</taxon>
        <taxon>Odonata</taxon>
        <taxon>Epiprocta</taxon>
        <taxon>Anisoptera</taxon>
        <taxon>Libelluloidea</taxon>
        <taxon>Libellulidae</taxon>
        <taxon>Ladona</taxon>
    </lineage>
</organism>
<gene>
    <name evidence="2" type="ORF">J437_LFUL007511</name>
</gene>
<name>A0A8K0NXD3_LADFU</name>
<reference evidence="2" key="1">
    <citation type="submission" date="2013-04" db="EMBL/GenBank/DDBJ databases">
        <authorList>
            <person name="Qu J."/>
            <person name="Murali S.C."/>
            <person name="Bandaranaike D."/>
            <person name="Bellair M."/>
            <person name="Blankenburg K."/>
            <person name="Chao H."/>
            <person name="Dinh H."/>
            <person name="Doddapaneni H."/>
            <person name="Downs B."/>
            <person name="Dugan-Rocha S."/>
            <person name="Elkadiri S."/>
            <person name="Gnanaolivu R.D."/>
            <person name="Hernandez B."/>
            <person name="Javaid M."/>
            <person name="Jayaseelan J.C."/>
            <person name="Lee S."/>
            <person name="Li M."/>
            <person name="Ming W."/>
            <person name="Munidasa M."/>
            <person name="Muniz J."/>
            <person name="Nguyen L."/>
            <person name="Ongeri F."/>
            <person name="Osuji N."/>
            <person name="Pu L.-L."/>
            <person name="Puazo M."/>
            <person name="Qu C."/>
            <person name="Quiroz J."/>
            <person name="Raj R."/>
            <person name="Weissenberger G."/>
            <person name="Xin Y."/>
            <person name="Zou X."/>
            <person name="Han Y."/>
            <person name="Richards S."/>
            <person name="Worley K."/>
            <person name="Muzny D."/>
            <person name="Gibbs R."/>
        </authorList>
    </citation>
    <scope>NUCLEOTIDE SEQUENCE</scope>
    <source>
        <strain evidence="2">Sampled in the wild</strain>
    </source>
</reference>
<sequence length="126" mass="13991">MAILALAALRSGHLERKLTNSQPISTKLAPTPCCRTSPGALPPPPDITLATADRRSYNRDQKEDLTPCLFQGNGHQTTPHRRQRLEMGRQGVQLDPLTCHRECPLTFPRGRGLPSPVHNLRISTRI</sequence>
<keyword evidence="3" id="KW-1185">Reference proteome</keyword>
<accession>A0A8K0NXD3</accession>